<reference evidence="2 3" key="1">
    <citation type="journal article" date="2018" name="Mar. Genomics">
        <title>Complete genome sequence of Marinifilaceae bacterium strain SPP2, isolated from the Antarctic marine sediment.</title>
        <authorList>
            <person name="Watanabe M."/>
            <person name="Kojima H."/>
            <person name="Fukui M."/>
        </authorList>
    </citation>
    <scope>NUCLEOTIDE SEQUENCE [LARGE SCALE GENOMIC DNA]</scope>
    <source>
        <strain evidence="2 3">SPP2</strain>
    </source>
</reference>
<organism evidence="2 3">
    <name type="scientific">Labilibaculum antarcticum</name>
    <dbReference type="NCBI Taxonomy" id="1717717"/>
    <lineage>
        <taxon>Bacteria</taxon>
        <taxon>Pseudomonadati</taxon>
        <taxon>Bacteroidota</taxon>
        <taxon>Bacteroidia</taxon>
        <taxon>Marinilabiliales</taxon>
        <taxon>Marinifilaceae</taxon>
        <taxon>Labilibaculum</taxon>
    </lineage>
</organism>
<evidence type="ECO:0000256" key="1">
    <source>
        <dbReference type="SAM" id="SignalP"/>
    </source>
</evidence>
<feature type="signal peptide" evidence="1">
    <location>
        <begin position="1"/>
        <end position="24"/>
    </location>
</feature>
<proteinExistence type="predicted"/>
<keyword evidence="1" id="KW-0732">Signal</keyword>
<protein>
    <recommendedName>
        <fullName evidence="4">DUF5723 domain-containing protein</fullName>
    </recommendedName>
</protein>
<keyword evidence="3" id="KW-1185">Reference proteome</keyword>
<dbReference type="Proteomes" id="UP000218267">
    <property type="component" value="Chromosome"/>
</dbReference>
<dbReference type="RefSeq" id="WP_145957570.1">
    <property type="nucleotide sequence ID" value="NZ_AP018042.1"/>
</dbReference>
<evidence type="ECO:0000313" key="2">
    <source>
        <dbReference type="EMBL" id="BAX79203.1"/>
    </source>
</evidence>
<dbReference type="KEGG" id="mbas:ALGA_0814"/>
<accession>A0A1Y1CGK0</accession>
<dbReference type="AlphaFoldDB" id="A0A1Y1CGK0"/>
<sequence>MKKTLKLPALVTLMLFLLIGTSKAQDNYPSFGFDNSFTNLSNPDSISMFTGAFAFAQIGGENYAGVRFQPDLSFGKVGIGMDVPVYFNLDNGDFYTDEFKSGTGVLRLISYLRYGRKKKDPVYLKLGQLQGESLGYGSLLNNYSNSPSFEKRKVGLSYDIRIKKIYGVEGMYSDFNTQSCNLFAVRPYVRPFGASGIPVVKTLDFGFSYITDNDQTNRFGKNTGVNEFLSDGIKAYGLDMGILIINSGFINLTGYAHYSRLGKVKSDSLMAYHQLIPPTQGYDAGKGTGIGFNANMNVIGNLFRLNSRIERLWYSDNYIPQFFDAMYEVNKDAKIAALGNVKSQQGIYGSLTASVFDKIMLGGNLLLPDNVSAESPATLQLNLRTQDLFDKIIIEGYYTKGNLTKIGDTFKFDSNSLALMRFAYKITPILVTGVDYRWSWSEQADGSFKADNSVMPYMALRFQF</sequence>
<dbReference type="OrthoDB" id="9765113at2"/>
<gene>
    <name evidence="2" type="ORF">ALGA_0814</name>
</gene>
<reference evidence="3" key="2">
    <citation type="journal article" date="2020" name="Antonie Van Leeuwenhoek">
        <title>Labilibaculum antarcticum sp. nov., a novel facultative anaerobic, psychrotorelant bacterium isolated from marine sediment of Antarctica.</title>
        <authorList>
            <person name="Watanabe M."/>
            <person name="Kojima H."/>
            <person name="Fukui M."/>
        </authorList>
    </citation>
    <scope>NUCLEOTIDE SEQUENCE [LARGE SCALE GENOMIC DNA]</scope>
    <source>
        <strain evidence="3">SPP2</strain>
    </source>
</reference>
<evidence type="ECO:0008006" key="4">
    <source>
        <dbReference type="Google" id="ProtNLM"/>
    </source>
</evidence>
<evidence type="ECO:0000313" key="3">
    <source>
        <dbReference type="Proteomes" id="UP000218267"/>
    </source>
</evidence>
<feature type="chain" id="PRO_5012417584" description="DUF5723 domain-containing protein" evidence="1">
    <location>
        <begin position="25"/>
        <end position="464"/>
    </location>
</feature>
<dbReference type="EMBL" id="AP018042">
    <property type="protein sequence ID" value="BAX79203.1"/>
    <property type="molecule type" value="Genomic_DNA"/>
</dbReference>
<name>A0A1Y1CGK0_9BACT</name>